<gene>
    <name evidence="2" type="ORF">HPBE_LOCUS3433</name>
</gene>
<evidence type="ECO:0000256" key="1">
    <source>
        <dbReference type="SAM" id="MobiDB-lite"/>
    </source>
</evidence>
<proteinExistence type="predicted"/>
<sequence>MGRSDDDAHMVVSDDEESSPRQVRSVSTGFPYETLVRELREVVTMLHQVPETVTEELSEHKVSARYKEKHGEILRRELTRAREAVERLIKECGFTQVLSNRIVEELDKRGVETIDDWDQYLRTMEKDGEMLAQIAGILNVDVLQIVKAVKEVKATADAGTQPKAVRPDANGKHADWSVLRAEMEALCGDIMGDAKRGNSEQTLIEILGDDHLGGRAKSVFLSLPVEVSEESSPRQVRSVSTGFPYETLVRELREVVTMLHQVPETVTEELSEHKVSARYKEKHGEILRRELTRAREAVERLIKECGFTQVLSNRIVEELDKRGVETIDDWDQYLRTMEKDGEMLAQIAGILNVDVLQIVKAVKEVKATADAGTQPKAVRPDANGKHADWSVLRAEMEALCGDIMGDAKRGNRSASWN</sequence>
<feature type="region of interest" description="Disordered" evidence="1">
    <location>
        <begin position="1"/>
        <end position="26"/>
    </location>
</feature>
<dbReference type="Proteomes" id="UP000050761">
    <property type="component" value="Unassembled WGS sequence"/>
</dbReference>
<protein>
    <submittedName>
        <fullName evidence="4">DUF4455 domain-containing protein</fullName>
    </submittedName>
</protein>
<dbReference type="OrthoDB" id="5850083at2759"/>
<keyword evidence="3" id="KW-1185">Reference proteome</keyword>
<accession>A0A3P7UIP3</accession>
<dbReference type="AlphaFoldDB" id="A0A183FB90"/>
<reference evidence="2 3" key="1">
    <citation type="submission" date="2018-11" db="EMBL/GenBank/DDBJ databases">
        <authorList>
            <consortium name="Pathogen Informatics"/>
        </authorList>
    </citation>
    <scope>NUCLEOTIDE SEQUENCE [LARGE SCALE GENOMIC DNA]</scope>
</reference>
<evidence type="ECO:0000313" key="2">
    <source>
        <dbReference type="EMBL" id="VDO34970.1"/>
    </source>
</evidence>
<evidence type="ECO:0000313" key="4">
    <source>
        <dbReference type="WBParaSite" id="HPBE_0000343201-mRNA-1"/>
    </source>
</evidence>
<evidence type="ECO:0000313" key="3">
    <source>
        <dbReference type="Proteomes" id="UP000050761"/>
    </source>
</evidence>
<dbReference type="EMBL" id="UZAH01008979">
    <property type="protein sequence ID" value="VDO34970.1"/>
    <property type="molecule type" value="Genomic_DNA"/>
</dbReference>
<organism evidence="3 4">
    <name type="scientific">Heligmosomoides polygyrus</name>
    <name type="common">Parasitic roundworm</name>
    <dbReference type="NCBI Taxonomy" id="6339"/>
    <lineage>
        <taxon>Eukaryota</taxon>
        <taxon>Metazoa</taxon>
        <taxon>Ecdysozoa</taxon>
        <taxon>Nematoda</taxon>
        <taxon>Chromadorea</taxon>
        <taxon>Rhabditida</taxon>
        <taxon>Rhabditina</taxon>
        <taxon>Rhabditomorpha</taxon>
        <taxon>Strongyloidea</taxon>
        <taxon>Heligmosomidae</taxon>
        <taxon>Heligmosomoides</taxon>
    </lineage>
</organism>
<dbReference type="WBParaSite" id="HPBE_0000343201-mRNA-1">
    <property type="protein sequence ID" value="HPBE_0000343201-mRNA-1"/>
    <property type="gene ID" value="HPBE_0000343201"/>
</dbReference>
<accession>A0A183FB90</accession>
<name>A0A183FB90_HELPZ</name>
<reference evidence="4" key="2">
    <citation type="submission" date="2019-09" db="UniProtKB">
        <authorList>
            <consortium name="WormBaseParasite"/>
        </authorList>
    </citation>
    <scope>IDENTIFICATION</scope>
</reference>